<evidence type="ECO:0000313" key="4">
    <source>
        <dbReference type="Proteomes" id="UP001153712"/>
    </source>
</evidence>
<dbReference type="OrthoDB" id="8189004at2759"/>
<dbReference type="EMBL" id="OU900096">
    <property type="protein sequence ID" value="CAG9860699.1"/>
    <property type="molecule type" value="Genomic_DNA"/>
</dbReference>
<feature type="compositionally biased region" description="Acidic residues" evidence="1">
    <location>
        <begin position="293"/>
        <end position="315"/>
    </location>
</feature>
<protein>
    <submittedName>
        <fullName evidence="3">Uncharacterized protein</fullName>
    </submittedName>
</protein>
<evidence type="ECO:0000256" key="1">
    <source>
        <dbReference type="SAM" id="MobiDB-lite"/>
    </source>
</evidence>
<accession>A0A9N9TS29</accession>
<proteinExistence type="predicted"/>
<feature type="region of interest" description="Disordered" evidence="1">
    <location>
        <begin position="1"/>
        <end position="25"/>
    </location>
</feature>
<gene>
    <name evidence="3" type="ORF">PHYEVI_LOCUS7048</name>
</gene>
<keyword evidence="2" id="KW-0472">Membrane</keyword>
<feature type="region of interest" description="Disordered" evidence="1">
    <location>
        <begin position="290"/>
        <end position="318"/>
    </location>
</feature>
<name>A0A9N9TS29_PHYSR</name>
<keyword evidence="4" id="KW-1185">Reference proteome</keyword>
<keyword evidence="2" id="KW-0812">Transmembrane</keyword>
<evidence type="ECO:0000256" key="2">
    <source>
        <dbReference type="SAM" id="Phobius"/>
    </source>
</evidence>
<feature type="transmembrane region" description="Helical" evidence="2">
    <location>
        <begin position="38"/>
        <end position="58"/>
    </location>
</feature>
<organism evidence="3 4">
    <name type="scientific">Phyllotreta striolata</name>
    <name type="common">Striped flea beetle</name>
    <name type="synonym">Crioceris striolata</name>
    <dbReference type="NCBI Taxonomy" id="444603"/>
    <lineage>
        <taxon>Eukaryota</taxon>
        <taxon>Metazoa</taxon>
        <taxon>Ecdysozoa</taxon>
        <taxon>Arthropoda</taxon>
        <taxon>Hexapoda</taxon>
        <taxon>Insecta</taxon>
        <taxon>Pterygota</taxon>
        <taxon>Neoptera</taxon>
        <taxon>Endopterygota</taxon>
        <taxon>Coleoptera</taxon>
        <taxon>Polyphaga</taxon>
        <taxon>Cucujiformia</taxon>
        <taxon>Chrysomeloidea</taxon>
        <taxon>Chrysomelidae</taxon>
        <taxon>Galerucinae</taxon>
        <taxon>Alticini</taxon>
        <taxon>Phyllotreta</taxon>
    </lineage>
</organism>
<sequence>MDFEPNGSDGRNVSTVNSPPPPPTTMHPLYQTYDVMTGIRIAITLGGFFGLMALLMLYKSKSKTEKAMEDPDFTAAAIAEVEEEEERQLQKVLEQTVQHQLNPRRIRKSLETSSLSPKWGRNASRFSSFAGYSGFVDPPTRLQHKLPVFTDDEAEEIGSFCDDIYYNDHLDVPRRPSNITCSSSGSSYLERRDSATTLVPPGMSTHKCKSSQCRFTIVPELYDYCCPIDIRVTQPTPGGSPYGSSRALSNRAVDIPNLKPKLAPLASISSCNSSLGTDIPDVEAQSLASDSVFQEDDEDTERELDEFSTDSDANSEDGACYERRRIRLTVPVDIEHIPSSKTSSTLVGSQDRNLSASSLDSLDKHSWVQEALF</sequence>
<reference evidence="3" key="1">
    <citation type="submission" date="2022-01" db="EMBL/GenBank/DDBJ databases">
        <authorList>
            <person name="King R."/>
        </authorList>
    </citation>
    <scope>NUCLEOTIDE SEQUENCE</scope>
</reference>
<evidence type="ECO:0000313" key="3">
    <source>
        <dbReference type="EMBL" id="CAG9860699.1"/>
    </source>
</evidence>
<keyword evidence="2" id="KW-1133">Transmembrane helix</keyword>
<dbReference type="Proteomes" id="UP001153712">
    <property type="component" value="Chromosome 3"/>
</dbReference>
<dbReference type="AlphaFoldDB" id="A0A9N9TS29"/>